<feature type="signal peptide" evidence="5">
    <location>
        <begin position="1"/>
        <end position="18"/>
    </location>
</feature>
<accession>A0A401T624</accession>
<keyword evidence="3" id="KW-0768">Sushi</keyword>
<keyword evidence="1" id="KW-0677">Repeat</keyword>
<dbReference type="STRING" id="137246.A0A401T624"/>
<evidence type="ECO:0000256" key="5">
    <source>
        <dbReference type="SAM" id="SignalP"/>
    </source>
</evidence>
<sequence>MWQEVPLIVAVFVTVCSTNNPGQCHKPPLVKFAIPLDQYLIQQGFSVSQVVYYRCLPGYKWNDSTPDFVICQANLTWSEPLMSCMPKLCGPPNDLQNGYYTISGQTFGSSATYHCNKGYQLLGKCQILCTSLGWSKSFQFCDPLPDNEDQISIPSAVTSRINTINEKTAQTRSLTTETNRSFTSLPSYTTTYEQNQSNHSMNTSVNAIIIETTSPSKPQIPSDNFEKRLILPATLTCSGLGISFGAIIWFIGEKRKSGSYRTRSQFLEPDKDMELN</sequence>
<feature type="chain" id="PRO_5019089002" description="Sushi domain-containing protein" evidence="5">
    <location>
        <begin position="19"/>
        <end position="276"/>
    </location>
</feature>
<proteinExistence type="predicted"/>
<dbReference type="InterPro" id="IPR000436">
    <property type="entry name" value="Sushi_SCR_CCP_dom"/>
</dbReference>
<dbReference type="SUPFAM" id="SSF57535">
    <property type="entry name" value="Complement control module/SCR domain"/>
    <property type="match status" value="2"/>
</dbReference>
<reference evidence="7 8" key="1">
    <citation type="journal article" date="2018" name="Nat. Ecol. Evol.">
        <title>Shark genomes provide insights into elasmobranch evolution and the origin of vertebrates.</title>
        <authorList>
            <person name="Hara Y"/>
            <person name="Yamaguchi K"/>
            <person name="Onimaru K"/>
            <person name="Kadota M"/>
            <person name="Koyanagi M"/>
            <person name="Keeley SD"/>
            <person name="Tatsumi K"/>
            <person name="Tanaka K"/>
            <person name="Motone F"/>
            <person name="Kageyama Y"/>
            <person name="Nozu R"/>
            <person name="Adachi N"/>
            <person name="Nishimura O"/>
            <person name="Nakagawa R"/>
            <person name="Tanegashima C"/>
            <person name="Kiyatake I"/>
            <person name="Matsumoto R"/>
            <person name="Murakumo K"/>
            <person name="Nishida K"/>
            <person name="Terakita A"/>
            <person name="Kuratani S"/>
            <person name="Sato K"/>
            <person name="Hyodo S Kuraku.S."/>
        </authorList>
    </citation>
    <scope>NUCLEOTIDE SEQUENCE [LARGE SCALE GENOMIC DNA]</scope>
</reference>
<dbReference type="OrthoDB" id="5804959at2759"/>
<feature type="domain" description="Sushi" evidence="6">
    <location>
        <begin position="22"/>
        <end position="86"/>
    </location>
</feature>
<gene>
    <name evidence="7" type="ORF">chiPu_0016609</name>
</gene>
<evidence type="ECO:0000313" key="8">
    <source>
        <dbReference type="Proteomes" id="UP000287033"/>
    </source>
</evidence>
<keyword evidence="2" id="KW-1015">Disulfide bond</keyword>
<dbReference type="OMA" id="WSEPLMS"/>
<dbReference type="CDD" id="cd00033">
    <property type="entry name" value="CCP"/>
    <property type="match status" value="2"/>
</dbReference>
<protein>
    <recommendedName>
        <fullName evidence="6">Sushi domain-containing protein</fullName>
    </recommendedName>
</protein>
<dbReference type="PANTHER" id="PTHR45656:SF15">
    <property type="entry name" value="SUSHI DOMAIN-CONTAINING PROTEIN"/>
    <property type="match status" value="1"/>
</dbReference>
<comment type="caution">
    <text evidence="3">Lacks conserved residue(s) required for the propagation of feature annotation.</text>
</comment>
<dbReference type="EMBL" id="BEZZ01001111">
    <property type="protein sequence ID" value="GCC38098.1"/>
    <property type="molecule type" value="Genomic_DNA"/>
</dbReference>
<evidence type="ECO:0000256" key="4">
    <source>
        <dbReference type="SAM" id="Phobius"/>
    </source>
</evidence>
<dbReference type="SMART" id="SM00032">
    <property type="entry name" value="CCP"/>
    <property type="match status" value="2"/>
</dbReference>
<keyword evidence="5" id="KW-0732">Signal</keyword>
<dbReference type="Pfam" id="PF00084">
    <property type="entry name" value="Sushi"/>
    <property type="match status" value="2"/>
</dbReference>
<dbReference type="InterPro" id="IPR051277">
    <property type="entry name" value="SEZ6_CSMD_C4BPB_Regulators"/>
</dbReference>
<evidence type="ECO:0000256" key="1">
    <source>
        <dbReference type="ARBA" id="ARBA00022737"/>
    </source>
</evidence>
<evidence type="ECO:0000259" key="6">
    <source>
        <dbReference type="PROSITE" id="PS50923"/>
    </source>
</evidence>
<organism evidence="7 8">
    <name type="scientific">Chiloscyllium punctatum</name>
    <name type="common">Brownbanded bambooshark</name>
    <name type="synonym">Hemiscyllium punctatum</name>
    <dbReference type="NCBI Taxonomy" id="137246"/>
    <lineage>
        <taxon>Eukaryota</taxon>
        <taxon>Metazoa</taxon>
        <taxon>Chordata</taxon>
        <taxon>Craniata</taxon>
        <taxon>Vertebrata</taxon>
        <taxon>Chondrichthyes</taxon>
        <taxon>Elasmobranchii</taxon>
        <taxon>Galeomorphii</taxon>
        <taxon>Galeoidea</taxon>
        <taxon>Orectolobiformes</taxon>
        <taxon>Hemiscylliidae</taxon>
        <taxon>Chiloscyllium</taxon>
    </lineage>
</organism>
<dbReference type="Gene3D" id="2.10.70.10">
    <property type="entry name" value="Complement Module, domain 1"/>
    <property type="match status" value="2"/>
</dbReference>
<dbReference type="Proteomes" id="UP000287033">
    <property type="component" value="Unassembled WGS sequence"/>
</dbReference>
<evidence type="ECO:0000256" key="2">
    <source>
        <dbReference type="ARBA" id="ARBA00023157"/>
    </source>
</evidence>
<keyword evidence="4" id="KW-0472">Membrane</keyword>
<keyword evidence="4" id="KW-1133">Transmembrane helix</keyword>
<evidence type="ECO:0000313" key="7">
    <source>
        <dbReference type="EMBL" id="GCC38098.1"/>
    </source>
</evidence>
<dbReference type="InterPro" id="IPR035976">
    <property type="entry name" value="Sushi/SCR/CCP_sf"/>
</dbReference>
<evidence type="ECO:0000256" key="3">
    <source>
        <dbReference type="PROSITE-ProRule" id="PRU00302"/>
    </source>
</evidence>
<feature type="transmembrane region" description="Helical" evidence="4">
    <location>
        <begin position="229"/>
        <end position="251"/>
    </location>
</feature>
<keyword evidence="4" id="KW-0812">Transmembrane</keyword>
<name>A0A401T624_CHIPU</name>
<keyword evidence="8" id="KW-1185">Reference proteome</keyword>
<dbReference type="PANTHER" id="PTHR45656">
    <property type="entry name" value="PROTEIN CBR-CLEC-78"/>
    <property type="match status" value="1"/>
</dbReference>
<dbReference type="PROSITE" id="PS50923">
    <property type="entry name" value="SUSHI"/>
    <property type="match status" value="2"/>
</dbReference>
<dbReference type="AlphaFoldDB" id="A0A401T624"/>
<feature type="domain" description="Sushi" evidence="6">
    <location>
        <begin position="87"/>
        <end position="143"/>
    </location>
</feature>
<comment type="caution">
    <text evidence="7">The sequence shown here is derived from an EMBL/GenBank/DDBJ whole genome shotgun (WGS) entry which is preliminary data.</text>
</comment>